<keyword evidence="2" id="KW-0915">Sodium</keyword>
<gene>
    <name evidence="4" type="ORF">SE17_23315</name>
</gene>
<dbReference type="GO" id="GO:0015297">
    <property type="term" value="F:antiporter activity"/>
    <property type="evidence" value="ECO:0007669"/>
    <property type="project" value="UniProtKB-KW"/>
</dbReference>
<dbReference type="AlphaFoldDB" id="A0A0P9DM19"/>
<feature type="non-terminal residue" evidence="4">
    <location>
        <position position="83"/>
    </location>
</feature>
<dbReference type="InterPro" id="IPR023171">
    <property type="entry name" value="Na/H_antiporter_dom_sf"/>
</dbReference>
<evidence type="ECO:0000256" key="3">
    <source>
        <dbReference type="SAM" id="Phobius"/>
    </source>
</evidence>
<organism evidence="4 5">
    <name type="scientific">Kouleothrix aurantiaca</name>
    <dbReference type="NCBI Taxonomy" id="186479"/>
    <lineage>
        <taxon>Bacteria</taxon>
        <taxon>Bacillati</taxon>
        <taxon>Chloroflexota</taxon>
        <taxon>Chloroflexia</taxon>
        <taxon>Chloroflexales</taxon>
        <taxon>Roseiflexineae</taxon>
        <taxon>Roseiflexaceae</taxon>
        <taxon>Kouleothrix</taxon>
    </lineage>
</organism>
<evidence type="ECO:0000256" key="1">
    <source>
        <dbReference type="ARBA" id="ARBA00022449"/>
    </source>
</evidence>
<keyword evidence="5" id="KW-1185">Reference proteome</keyword>
<dbReference type="GO" id="GO:0006885">
    <property type="term" value="P:regulation of pH"/>
    <property type="evidence" value="ECO:0007669"/>
    <property type="project" value="InterPro"/>
</dbReference>
<keyword evidence="3" id="KW-0812">Transmembrane</keyword>
<protein>
    <submittedName>
        <fullName evidence="4">Uncharacterized protein</fullName>
    </submittedName>
</protein>
<dbReference type="GO" id="GO:0006814">
    <property type="term" value="P:sodium ion transport"/>
    <property type="evidence" value="ECO:0007669"/>
    <property type="project" value="InterPro"/>
</dbReference>
<keyword evidence="1" id="KW-0050">Antiport</keyword>
<dbReference type="Gene3D" id="1.20.1530.10">
    <property type="entry name" value="Na+/H+ antiporter like domain"/>
    <property type="match status" value="1"/>
</dbReference>
<comment type="caution">
    <text evidence="4">The sequence shown here is derived from an EMBL/GenBank/DDBJ whole genome shotgun (WGS) entry which is preliminary data.</text>
</comment>
<reference evidence="4 5" key="1">
    <citation type="submission" date="2015-09" db="EMBL/GenBank/DDBJ databases">
        <title>Draft genome sequence of Kouleothrix aurantiaca JCM 19913.</title>
        <authorList>
            <person name="Hemp J."/>
        </authorList>
    </citation>
    <scope>NUCLEOTIDE SEQUENCE [LARGE SCALE GENOMIC DNA]</scope>
    <source>
        <strain evidence="4 5">COM-B</strain>
    </source>
</reference>
<dbReference type="Proteomes" id="UP000050509">
    <property type="component" value="Unassembled WGS sequence"/>
</dbReference>
<sequence>MAQKQPMLASHWSTTPIARILRPMQEFIQQEQSSGIILLGMTILALLIANSPLAEAYFTLLETKVGIVAGPFELKESVLHWVN</sequence>
<evidence type="ECO:0000313" key="4">
    <source>
        <dbReference type="EMBL" id="KPV51074.1"/>
    </source>
</evidence>
<keyword evidence="3" id="KW-0472">Membrane</keyword>
<evidence type="ECO:0000313" key="5">
    <source>
        <dbReference type="Proteomes" id="UP000050509"/>
    </source>
</evidence>
<evidence type="ECO:0000256" key="2">
    <source>
        <dbReference type="ARBA" id="ARBA00023053"/>
    </source>
</evidence>
<dbReference type="Pfam" id="PF06965">
    <property type="entry name" value="Na_H_antiport_1"/>
    <property type="match status" value="1"/>
</dbReference>
<dbReference type="GO" id="GO:0016020">
    <property type="term" value="C:membrane"/>
    <property type="evidence" value="ECO:0007669"/>
    <property type="project" value="InterPro"/>
</dbReference>
<proteinExistence type="predicted"/>
<name>A0A0P9DM19_9CHLR</name>
<feature type="transmembrane region" description="Helical" evidence="3">
    <location>
        <begin position="34"/>
        <end position="54"/>
    </location>
</feature>
<accession>A0A0P9DM19</accession>
<keyword evidence="3" id="KW-1133">Transmembrane helix</keyword>
<dbReference type="InterPro" id="IPR004670">
    <property type="entry name" value="NhaA"/>
</dbReference>
<keyword evidence="1" id="KW-0813">Transport</keyword>
<dbReference type="EMBL" id="LJCR01001086">
    <property type="protein sequence ID" value="KPV51074.1"/>
    <property type="molecule type" value="Genomic_DNA"/>
</dbReference>